<accession>A0ABD3JHN5</accession>
<name>A0ABD3JHN5_EUCGL</name>
<dbReference type="Proteomes" id="UP001634007">
    <property type="component" value="Unassembled WGS sequence"/>
</dbReference>
<keyword evidence="2" id="KW-0472">Membrane</keyword>
<keyword evidence="2" id="KW-0812">Transmembrane</keyword>
<evidence type="ECO:0000313" key="3">
    <source>
        <dbReference type="EMBL" id="KAL3726632.1"/>
    </source>
</evidence>
<dbReference type="AlphaFoldDB" id="A0ABD3JHN5"/>
<gene>
    <name evidence="3" type="ORF">ACJRO7_031528</name>
</gene>
<proteinExistence type="predicted"/>
<evidence type="ECO:0000256" key="2">
    <source>
        <dbReference type="SAM" id="Phobius"/>
    </source>
</evidence>
<comment type="caution">
    <text evidence="3">The sequence shown here is derived from an EMBL/GenBank/DDBJ whole genome shotgun (WGS) entry which is preliminary data.</text>
</comment>
<reference evidence="3 4" key="1">
    <citation type="submission" date="2024-11" db="EMBL/GenBank/DDBJ databases">
        <title>Chromosome-level genome assembly of Eucalyptus globulus Labill. provides insights into its genome evolution.</title>
        <authorList>
            <person name="Li X."/>
        </authorList>
    </citation>
    <scope>NUCLEOTIDE SEQUENCE [LARGE SCALE GENOMIC DNA]</scope>
    <source>
        <strain evidence="3">CL2024</strain>
        <tissue evidence="3">Fresh tender leaves</tissue>
    </source>
</reference>
<feature type="transmembrane region" description="Helical" evidence="2">
    <location>
        <begin position="43"/>
        <end position="63"/>
    </location>
</feature>
<protein>
    <submittedName>
        <fullName evidence="3">Uncharacterized protein</fullName>
    </submittedName>
</protein>
<organism evidence="3 4">
    <name type="scientific">Eucalyptus globulus</name>
    <name type="common">Tasmanian blue gum</name>
    <dbReference type="NCBI Taxonomy" id="34317"/>
    <lineage>
        <taxon>Eukaryota</taxon>
        <taxon>Viridiplantae</taxon>
        <taxon>Streptophyta</taxon>
        <taxon>Embryophyta</taxon>
        <taxon>Tracheophyta</taxon>
        <taxon>Spermatophyta</taxon>
        <taxon>Magnoliopsida</taxon>
        <taxon>eudicotyledons</taxon>
        <taxon>Gunneridae</taxon>
        <taxon>Pentapetalae</taxon>
        <taxon>rosids</taxon>
        <taxon>malvids</taxon>
        <taxon>Myrtales</taxon>
        <taxon>Myrtaceae</taxon>
        <taxon>Myrtoideae</taxon>
        <taxon>Eucalypteae</taxon>
        <taxon>Eucalyptus</taxon>
    </lineage>
</organism>
<evidence type="ECO:0000256" key="1">
    <source>
        <dbReference type="SAM" id="MobiDB-lite"/>
    </source>
</evidence>
<keyword evidence="4" id="KW-1185">Reference proteome</keyword>
<sequence length="182" mass="19806">MPKEDPTSPIVPAGCRLRSDDVELAHFAKPLPRRNQRRSSSKCFVYALAPIVILRAAFLGFALTVRVKNPEVRLHRVDVKSLNYSTAASFSAPSTASPFSNDTAVSVIHGGAALGRGKIEGGRAGARERPRVTVKMEVRSSELAADIDGSKNLASDVGSNIARARAPERASKRRRERRDLKF</sequence>
<feature type="region of interest" description="Disordered" evidence="1">
    <location>
        <begin position="158"/>
        <end position="182"/>
    </location>
</feature>
<keyword evidence="2" id="KW-1133">Transmembrane helix</keyword>
<evidence type="ECO:0000313" key="4">
    <source>
        <dbReference type="Proteomes" id="UP001634007"/>
    </source>
</evidence>
<dbReference type="EMBL" id="JBJKBG010000008">
    <property type="protein sequence ID" value="KAL3726632.1"/>
    <property type="molecule type" value="Genomic_DNA"/>
</dbReference>